<organism evidence="2 3">
    <name type="scientific">Bailinhaonella thermotolerans</name>
    <dbReference type="NCBI Taxonomy" id="1070861"/>
    <lineage>
        <taxon>Bacteria</taxon>
        <taxon>Bacillati</taxon>
        <taxon>Actinomycetota</taxon>
        <taxon>Actinomycetes</taxon>
        <taxon>Streptosporangiales</taxon>
        <taxon>Streptosporangiaceae</taxon>
        <taxon>Bailinhaonella</taxon>
    </lineage>
</organism>
<feature type="region of interest" description="Disordered" evidence="1">
    <location>
        <begin position="28"/>
        <end position="50"/>
    </location>
</feature>
<dbReference type="Proteomes" id="UP000265768">
    <property type="component" value="Unassembled WGS sequence"/>
</dbReference>
<protein>
    <submittedName>
        <fullName evidence="2">Uncharacterized protein</fullName>
    </submittedName>
</protein>
<keyword evidence="3" id="KW-1185">Reference proteome</keyword>
<dbReference type="OrthoDB" id="4238654at2"/>
<sequence>MPAHPLLVPDTRTRTCVRWQLHCPRCHSPDLDREPPGPDHRAVTLHPDRDEYHSPIGTRGGYVHIALACAYGHEFAVVLANHKGAEYLGLVVAP</sequence>
<comment type="caution">
    <text evidence="2">The sequence shown here is derived from an EMBL/GenBank/DDBJ whole genome shotgun (WGS) entry which is preliminary data.</text>
</comment>
<dbReference type="RefSeq" id="WP_119931488.1">
    <property type="nucleotide sequence ID" value="NZ_QZEY01000027.1"/>
</dbReference>
<evidence type="ECO:0000313" key="2">
    <source>
        <dbReference type="EMBL" id="RJL21027.1"/>
    </source>
</evidence>
<name>A0A3A4A608_9ACTN</name>
<dbReference type="EMBL" id="QZEY01000027">
    <property type="protein sequence ID" value="RJL21027.1"/>
    <property type="molecule type" value="Genomic_DNA"/>
</dbReference>
<evidence type="ECO:0000256" key="1">
    <source>
        <dbReference type="SAM" id="MobiDB-lite"/>
    </source>
</evidence>
<accession>A0A3A4A608</accession>
<dbReference type="AlphaFoldDB" id="A0A3A4A608"/>
<evidence type="ECO:0000313" key="3">
    <source>
        <dbReference type="Proteomes" id="UP000265768"/>
    </source>
</evidence>
<reference evidence="2 3" key="1">
    <citation type="submission" date="2018-09" db="EMBL/GenBank/DDBJ databases">
        <title>YIM 75507 draft genome.</title>
        <authorList>
            <person name="Tang S."/>
            <person name="Feng Y."/>
        </authorList>
    </citation>
    <scope>NUCLEOTIDE SEQUENCE [LARGE SCALE GENOMIC DNA]</scope>
    <source>
        <strain evidence="2 3">YIM 75507</strain>
    </source>
</reference>
<proteinExistence type="predicted"/>
<gene>
    <name evidence="2" type="ORF">D5H75_38080</name>
</gene>